<evidence type="ECO:0000313" key="2">
    <source>
        <dbReference type="EMBL" id="KAK6172085.1"/>
    </source>
</evidence>
<dbReference type="GO" id="GO:0016805">
    <property type="term" value="F:dipeptidase activity"/>
    <property type="evidence" value="ECO:0007669"/>
    <property type="project" value="InterPro"/>
</dbReference>
<dbReference type="GO" id="GO:0006508">
    <property type="term" value="P:proteolysis"/>
    <property type="evidence" value="ECO:0007669"/>
    <property type="project" value="InterPro"/>
</dbReference>
<dbReference type="PANTHER" id="PTHR12994">
    <property type="entry name" value="SECERNIN"/>
    <property type="match status" value="1"/>
</dbReference>
<comment type="similarity">
    <text evidence="1">Belongs to the peptidase C69 family. Secernin subfamily.</text>
</comment>
<name>A0AAN8JBD9_PATCE</name>
<sequence>MSDIFVALPPATGGCVIFGKNSDRPPSEVQEVVYQSSQDHEPGTKLQCTFIEVEQVTHTNAVVLSKAAWTWGAEMGANEHGVCIGNTSVWTKLCHPGDHNEKLIGVDFVRLGLERGKTAKEAVVAITELLKLHGQGGHCCEDPNFGQWTYHNSYLLADRHEAWVLDTAGVFWAAKKITSGTHNITSMLSIESDFDLCSDGLQDEAEKAGLYKPDQGDFNFFKTFHSSFSGLSLSEKQQAENRLEQGKQLLQTLAKPGEFSQHNMFQLLRNEASSINFSGELETMSSQVSVLQPKNGSMVPDVHWFTGTPNPGLSVFKPFIFCEEPTIGKVTISPAPEGKPTFQSVADRRHMLYKAHEKGRELMEGGSQTGKRLLQTMKSLEIQCVLDVSEYLQNFDKTKLDEVNDLFKDLTESEVKFYR</sequence>
<keyword evidence="3" id="KW-1185">Reference proteome</keyword>
<dbReference type="PANTHER" id="PTHR12994:SF17">
    <property type="entry name" value="LD30995P"/>
    <property type="match status" value="1"/>
</dbReference>
<dbReference type="Gene3D" id="3.60.60.10">
    <property type="entry name" value="Penicillin V Acylase, Chain A"/>
    <property type="match status" value="1"/>
</dbReference>
<accession>A0AAN8JBD9</accession>
<evidence type="ECO:0008006" key="4">
    <source>
        <dbReference type="Google" id="ProtNLM"/>
    </source>
</evidence>
<reference evidence="2 3" key="1">
    <citation type="submission" date="2024-01" db="EMBL/GenBank/DDBJ databases">
        <title>The genome of the rayed Mediterranean limpet Patella caerulea (Linnaeus, 1758).</title>
        <authorList>
            <person name="Anh-Thu Weber A."/>
            <person name="Halstead-Nussloch G."/>
        </authorList>
    </citation>
    <scope>NUCLEOTIDE SEQUENCE [LARGE SCALE GENOMIC DNA]</scope>
    <source>
        <strain evidence="2">AATW-2023a</strain>
        <tissue evidence="2">Whole specimen</tissue>
    </source>
</reference>
<dbReference type="Proteomes" id="UP001347796">
    <property type="component" value="Unassembled WGS sequence"/>
</dbReference>
<gene>
    <name evidence="2" type="ORF">SNE40_018043</name>
</gene>
<comment type="caution">
    <text evidence="2">The sequence shown here is derived from an EMBL/GenBank/DDBJ whole genome shotgun (WGS) entry which is preliminary data.</text>
</comment>
<dbReference type="AlphaFoldDB" id="A0AAN8JBD9"/>
<dbReference type="EMBL" id="JAZGQO010000012">
    <property type="protein sequence ID" value="KAK6172085.1"/>
    <property type="molecule type" value="Genomic_DNA"/>
</dbReference>
<dbReference type="Pfam" id="PF03577">
    <property type="entry name" value="Peptidase_C69"/>
    <property type="match status" value="1"/>
</dbReference>
<proteinExistence type="inferred from homology"/>
<evidence type="ECO:0000313" key="3">
    <source>
        <dbReference type="Proteomes" id="UP001347796"/>
    </source>
</evidence>
<organism evidence="2 3">
    <name type="scientific">Patella caerulea</name>
    <name type="common">Rayed Mediterranean limpet</name>
    <dbReference type="NCBI Taxonomy" id="87958"/>
    <lineage>
        <taxon>Eukaryota</taxon>
        <taxon>Metazoa</taxon>
        <taxon>Spiralia</taxon>
        <taxon>Lophotrochozoa</taxon>
        <taxon>Mollusca</taxon>
        <taxon>Gastropoda</taxon>
        <taxon>Patellogastropoda</taxon>
        <taxon>Patelloidea</taxon>
        <taxon>Patellidae</taxon>
        <taxon>Patella</taxon>
    </lineage>
</organism>
<evidence type="ECO:0000256" key="1">
    <source>
        <dbReference type="ARBA" id="ARBA00005705"/>
    </source>
</evidence>
<dbReference type="GO" id="GO:0070004">
    <property type="term" value="F:cysteine-type exopeptidase activity"/>
    <property type="evidence" value="ECO:0007669"/>
    <property type="project" value="InterPro"/>
</dbReference>
<protein>
    <recommendedName>
        <fullName evidence="4">Secernin-2</fullName>
    </recommendedName>
</protein>
<dbReference type="InterPro" id="IPR005322">
    <property type="entry name" value="Peptidase_C69"/>
</dbReference>